<sequence length="391" mass="44215">MIERFRSLLIPCFIFLASVYGSLYISYLPPLWVALLPWLPVILSVVAVLLAWRFNKGRVLVVICLLLVPKVYGHSSTESVSAYLAVSCFCIALLSFVRERGFFNRFVVNRFLFISMLLAWCYAVDAKWVSFSFLEQPFLSFQITWSTLLLWCVLAISVIVTGCSWWLAGDVFCANALMSIVGLMVMSLFSVSQDQVDLLLSAQCLVWLFFLLMESHRMAYLDELTTLPGRRALNESLLGLSGKYALVMVDVDHFKAFNDTYGHDMGDRVLTHVARQVQRFSYPGRVYRFGGEEFTVIFRAKVLNDIEPILDEVKAQIEDMPVEVYDPKKKKVIETRVTASFGVALSAPGELADAVLIRADKALYQAKRKGRNCIVFSKSTNHRSTKVNGNV</sequence>
<name>A0A1A8T9M9_9GAMM</name>
<organism evidence="5 6">
    <name type="scientific">Marinomonas spartinae</name>
    <dbReference type="NCBI Taxonomy" id="1792290"/>
    <lineage>
        <taxon>Bacteria</taxon>
        <taxon>Pseudomonadati</taxon>
        <taxon>Pseudomonadota</taxon>
        <taxon>Gammaproteobacteria</taxon>
        <taxon>Oceanospirillales</taxon>
        <taxon>Oceanospirillaceae</taxon>
        <taxon>Marinomonas</taxon>
    </lineage>
</organism>
<dbReference type="PANTHER" id="PTHR45138">
    <property type="entry name" value="REGULATORY COMPONENTS OF SENSORY TRANSDUCTION SYSTEM"/>
    <property type="match status" value="1"/>
</dbReference>
<feature type="transmembrane region" description="Helical" evidence="3">
    <location>
        <begin position="59"/>
        <end position="74"/>
    </location>
</feature>
<dbReference type="GO" id="GO:0043709">
    <property type="term" value="P:cell adhesion involved in single-species biofilm formation"/>
    <property type="evidence" value="ECO:0007669"/>
    <property type="project" value="TreeGrafter"/>
</dbReference>
<keyword evidence="5" id="KW-0548">Nucleotidyltransferase</keyword>
<dbReference type="Gene3D" id="3.30.70.270">
    <property type="match status" value="1"/>
</dbReference>
<keyword evidence="6" id="KW-1185">Reference proteome</keyword>
<dbReference type="PROSITE" id="PS50887">
    <property type="entry name" value="GGDEF"/>
    <property type="match status" value="1"/>
</dbReference>
<dbReference type="EC" id="2.7.7.65" evidence="1"/>
<accession>A0A1A8T9M9</accession>
<dbReference type="GO" id="GO:1902201">
    <property type="term" value="P:negative regulation of bacterial-type flagellum-dependent cell motility"/>
    <property type="evidence" value="ECO:0007669"/>
    <property type="project" value="TreeGrafter"/>
</dbReference>
<dbReference type="STRING" id="1792290.MSP8886_01122"/>
<dbReference type="InterPro" id="IPR000160">
    <property type="entry name" value="GGDEF_dom"/>
</dbReference>
<dbReference type="OrthoDB" id="9812260at2"/>
<feature type="transmembrane region" description="Helical" evidence="3">
    <location>
        <begin position="172"/>
        <end position="190"/>
    </location>
</feature>
<dbReference type="NCBIfam" id="TIGR00254">
    <property type="entry name" value="GGDEF"/>
    <property type="match status" value="1"/>
</dbReference>
<protein>
    <recommendedName>
        <fullName evidence="1">diguanylate cyclase</fullName>
        <ecNumber evidence="1">2.7.7.65</ecNumber>
    </recommendedName>
</protein>
<feature type="transmembrane region" description="Helical" evidence="3">
    <location>
        <begin position="196"/>
        <end position="213"/>
    </location>
</feature>
<feature type="transmembrane region" description="Helical" evidence="3">
    <location>
        <begin position="109"/>
        <end position="128"/>
    </location>
</feature>
<evidence type="ECO:0000256" key="1">
    <source>
        <dbReference type="ARBA" id="ARBA00012528"/>
    </source>
</evidence>
<dbReference type="AlphaFoldDB" id="A0A1A8T9M9"/>
<gene>
    <name evidence="5" type="primary">ydeH</name>
    <name evidence="5" type="ORF">MSP8886_01122</name>
</gene>
<keyword evidence="3" id="KW-0472">Membrane</keyword>
<keyword evidence="5" id="KW-0808">Transferase</keyword>
<evidence type="ECO:0000256" key="2">
    <source>
        <dbReference type="ARBA" id="ARBA00034247"/>
    </source>
</evidence>
<evidence type="ECO:0000256" key="3">
    <source>
        <dbReference type="SAM" id="Phobius"/>
    </source>
</evidence>
<dbReference type="RefSeq" id="WP_067013578.1">
    <property type="nucleotide sequence ID" value="NZ_FLOB01000002.1"/>
</dbReference>
<dbReference type="GO" id="GO:0005886">
    <property type="term" value="C:plasma membrane"/>
    <property type="evidence" value="ECO:0007669"/>
    <property type="project" value="TreeGrafter"/>
</dbReference>
<feature type="transmembrane region" description="Helical" evidence="3">
    <location>
        <begin position="80"/>
        <end position="97"/>
    </location>
</feature>
<evidence type="ECO:0000259" key="4">
    <source>
        <dbReference type="PROSITE" id="PS50887"/>
    </source>
</evidence>
<dbReference type="GO" id="GO:0052621">
    <property type="term" value="F:diguanylate cyclase activity"/>
    <property type="evidence" value="ECO:0007669"/>
    <property type="project" value="UniProtKB-EC"/>
</dbReference>
<feature type="domain" description="GGDEF" evidence="4">
    <location>
        <begin position="242"/>
        <end position="379"/>
    </location>
</feature>
<dbReference type="Proteomes" id="UP000092544">
    <property type="component" value="Unassembled WGS sequence"/>
</dbReference>
<feature type="transmembrane region" description="Helical" evidence="3">
    <location>
        <begin position="148"/>
        <end position="167"/>
    </location>
</feature>
<comment type="catalytic activity">
    <reaction evidence="2">
        <text>2 GTP = 3',3'-c-di-GMP + 2 diphosphate</text>
        <dbReference type="Rhea" id="RHEA:24898"/>
        <dbReference type="ChEBI" id="CHEBI:33019"/>
        <dbReference type="ChEBI" id="CHEBI:37565"/>
        <dbReference type="ChEBI" id="CHEBI:58805"/>
        <dbReference type="EC" id="2.7.7.65"/>
    </reaction>
</comment>
<keyword evidence="3" id="KW-0812">Transmembrane</keyword>
<dbReference type="PANTHER" id="PTHR45138:SF9">
    <property type="entry name" value="DIGUANYLATE CYCLASE DGCM-RELATED"/>
    <property type="match status" value="1"/>
</dbReference>
<dbReference type="SUPFAM" id="SSF55073">
    <property type="entry name" value="Nucleotide cyclase"/>
    <property type="match status" value="1"/>
</dbReference>
<dbReference type="InterPro" id="IPR043128">
    <property type="entry name" value="Rev_trsase/Diguanyl_cyclase"/>
</dbReference>
<keyword evidence="3" id="KW-1133">Transmembrane helix</keyword>
<feature type="transmembrane region" description="Helical" evidence="3">
    <location>
        <begin position="31"/>
        <end position="52"/>
    </location>
</feature>
<reference evidence="5 6" key="1">
    <citation type="submission" date="2016-06" db="EMBL/GenBank/DDBJ databases">
        <authorList>
            <person name="Kjaerup R.B."/>
            <person name="Dalgaard T.S."/>
            <person name="Juul-Madsen H.R."/>
        </authorList>
    </citation>
    <scope>NUCLEOTIDE SEQUENCE [LARGE SCALE GENOMIC DNA]</scope>
    <source>
        <strain evidence="5 6">CECT 8886</strain>
    </source>
</reference>
<dbReference type="InterPro" id="IPR050469">
    <property type="entry name" value="Diguanylate_Cyclase"/>
</dbReference>
<dbReference type="InterPro" id="IPR029787">
    <property type="entry name" value="Nucleotide_cyclase"/>
</dbReference>
<dbReference type="Pfam" id="PF00990">
    <property type="entry name" value="GGDEF"/>
    <property type="match status" value="1"/>
</dbReference>
<evidence type="ECO:0000313" key="5">
    <source>
        <dbReference type="EMBL" id="SBS28318.1"/>
    </source>
</evidence>
<dbReference type="SMART" id="SM00267">
    <property type="entry name" value="GGDEF"/>
    <property type="match status" value="1"/>
</dbReference>
<proteinExistence type="predicted"/>
<dbReference type="EMBL" id="FLOB01000002">
    <property type="protein sequence ID" value="SBS28318.1"/>
    <property type="molecule type" value="Genomic_DNA"/>
</dbReference>
<dbReference type="CDD" id="cd01949">
    <property type="entry name" value="GGDEF"/>
    <property type="match status" value="1"/>
</dbReference>
<evidence type="ECO:0000313" key="6">
    <source>
        <dbReference type="Proteomes" id="UP000092544"/>
    </source>
</evidence>